<dbReference type="InterPro" id="IPR023198">
    <property type="entry name" value="PGP-like_dom2"/>
</dbReference>
<gene>
    <name evidence="2" type="ORF">A2399_00010</name>
</gene>
<dbReference type="SFLD" id="SFLDS00003">
    <property type="entry name" value="Haloacid_Dehalogenase"/>
    <property type="match status" value="1"/>
</dbReference>
<keyword evidence="1" id="KW-1133">Transmembrane helix</keyword>
<evidence type="ECO:0000313" key="3">
    <source>
        <dbReference type="Proteomes" id="UP000177955"/>
    </source>
</evidence>
<organism evidence="2 3">
    <name type="scientific">candidate division WWE3 bacterium RIFOXYB1_FULL_42_27</name>
    <dbReference type="NCBI Taxonomy" id="1802638"/>
    <lineage>
        <taxon>Bacteria</taxon>
        <taxon>Katanobacteria</taxon>
    </lineage>
</organism>
<feature type="transmembrane region" description="Helical" evidence="1">
    <location>
        <begin position="29"/>
        <end position="49"/>
    </location>
</feature>
<dbReference type="NCBIfam" id="TIGR01549">
    <property type="entry name" value="HAD-SF-IA-v1"/>
    <property type="match status" value="1"/>
</dbReference>
<dbReference type="InterPro" id="IPR023214">
    <property type="entry name" value="HAD_sf"/>
</dbReference>
<dbReference type="PANTHER" id="PTHR43481">
    <property type="entry name" value="FRUCTOSE-1-PHOSPHATE PHOSPHATASE"/>
    <property type="match status" value="1"/>
</dbReference>
<dbReference type="PRINTS" id="PR00413">
    <property type="entry name" value="HADHALOGNASE"/>
</dbReference>
<accession>A0A1F4W3S1</accession>
<dbReference type="SFLD" id="SFLDG01129">
    <property type="entry name" value="C1.5:_HAD__Beta-PGM__Phosphata"/>
    <property type="match status" value="1"/>
</dbReference>
<dbReference type="EMBL" id="MEVV01000002">
    <property type="protein sequence ID" value="OGC64059.1"/>
    <property type="molecule type" value="Genomic_DNA"/>
</dbReference>
<dbReference type="InterPro" id="IPR041492">
    <property type="entry name" value="HAD_2"/>
</dbReference>
<dbReference type="PANTHER" id="PTHR43481:SF4">
    <property type="entry name" value="GLYCEROL-1-PHOSPHATE PHOSPHOHYDROLASE 1-RELATED"/>
    <property type="match status" value="1"/>
</dbReference>
<dbReference type="InterPro" id="IPR006439">
    <property type="entry name" value="HAD-SF_hydro_IA"/>
</dbReference>
<dbReference type="InterPro" id="IPR036412">
    <property type="entry name" value="HAD-like_sf"/>
</dbReference>
<dbReference type="InterPro" id="IPR051806">
    <property type="entry name" value="HAD-like_SPP"/>
</dbReference>
<dbReference type="AlphaFoldDB" id="A0A1F4W3S1"/>
<dbReference type="SUPFAM" id="SSF56784">
    <property type="entry name" value="HAD-like"/>
    <property type="match status" value="1"/>
</dbReference>
<dbReference type="NCBIfam" id="TIGR01509">
    <property type="entry name" value="HAD-SF-IA-v3"/>
    <property type="match status" value="1"/>
</dbReference>
<protein>
    <recommendedName>
        <fullName evidence="4">FCP1 homology domain-containing protein</fullName>
    </recommendedName>
</protein>
<sequence>MNLLQILLTLYLLTGVVYAGYVLTQRSFSIFMLPVNIIGGPILAIYYLIKYYLLKDRGPANIRHKDILKGKKAAFFDLDGTIWDSDALWIEALEKVARENGLGEIDVRSTYLPGTELTKIWKILQAYNRFKLPDKKNYRVLAKETETKIINHINNSAQVDLIEGFNDIAFFLKEDKGLKLALVTNSSKEIAVTLAQKTGVAYMFDLILTGSEVVKKKPSPRIFLKAAGKLHVSPKSVLVFEDSPSGSRAAKKAGMDQIIIWRNDTPQEEYRGNIYGFYPDFEGLDKIISKTSRQRMLEGIDHVNKSIGRIEVAVEQPPLNQET</sequence>
<dbReference type="Pfam" id="PF13419">
    <property type="entry name" value="HAD_2"/>
    <property type="match status" value="1"/>
</dbReference>
<comment type="caution">
    <text evidence="2">The sequence shown here is derived from an EMBL/GenBank/DDBJ whole genome shotgun (WGS) entry which is preliminary data.</text>
</comment>
<name>A0A1F4W3S1_UNCKA</name>
<proteinExistence type="predicted"/>
<keyword evidence="1" id="KW-0472">Membrane</keyword>
<dbReference type="Gene3D" id="1.10.150.240">
    <property type="entry name" value="Putative phosphatase, domain 2"/>
    <property type="match status" value="1"/>
</dbReference>
<evidence type="ECO:0000256" key="1">
    <source>
        <dbReference type="SAM" id="Phobius"/>
    </source>
</evidence>
<keyword evidence="1" id="KW-0812">Transmembrane</keyword>
<dbReference type="GO" id="GO:0050308">
    <property type="term" value="F:sugar-phosphatase activity"/>
    <property type="evidence" value="ECO:0007669"/>
    <property type="project" value="TreeGrafter"/>
</dbReference>
<dbReference type="Gene3D" id="3.40.50.1000">
    <property type="entry name" value="HAD superfamily/HAD-like"/>
    <property type="match status" value="1"/>
</dbReference>
<dbReference type="CDD" id="cd07505">
    <property type="entry name" value="HAD_BPGM-like"/>
    <property type="match status" value="1"/>
</dbReference>
<dbReference type="Proteomes" id="UP000177955">
    <property type="component" value="Unassembled WGS sequence"/>
</dbReference>
<reference evidence="2 3" key="1">
    <citation type="journal article" date="2016" name="Nat. Commun.">
        <title>Thousands of microbial genomes shed light on interconnected biogeochemical processes in an aquifer system.</title>
        <authorList>
            <person name="Anantharaman K."/>
            <person name="Brown C.T."/>
            <person name="Hug L.A."/>
            <person name="Sharon I."/>
            <person name="Castelle C.J."/>
            <person name="Probst A.J."/>
            <person name="Thomas B.C."/>
            <person name="Singh A."/>
            <person name="Wilkins M.J."/>
            <person name="Karaoz U."/>
            <person name="Brodie E.L."/>
            <person name="Williams K.H."/>
            <person name="Hubbard S.S."/>
            <person name="Banfield J.F."/>
        </authorList>
    </citation>
    <scope>NUCLEOTIDE SEQUENCE [LARGE SCALE GENOMIC DNA]</scope>
</reference>
<evidence type="ECO:0008006" key="4">
    <source>
        <dbReference type="Google" id="ProtNLM"/>
    </source>
</evidence>
<evidence type="ECO:0000313" key="2">
    <source>
        <dbReference type="EMBL" id="OGC64059.1"/>
    </source>
</evidence>